<dbReference type="Pfam" id="PF13855">
    <property type="entry name" value="LRR_8"/>
    <property type="match status" value="2"/>
</dbReference>
<dbReference type="AlphaFoldDB" id="A0AAV7ZSE9"/>
<dbReference type="InterPro" id="IPR003591">
    <property type="entry name" value="Leu-rich_rpt_typical-subtyp"/>
</dbReference>
<dbReference type="SUPFAM" id="SSF81383">
    <property type="entry name" value="F-box domain"/>
    <property type="match status" value="1"/>
</dbReference>
<dbReference type="Gene3D" id="1.20.1280.50">
    <property type="match status" value="1"/>
</dbReference>
<dbReference type="EMBL" id="JANTQA010000023">
    <property type="protein sequence ID" value="KAJ3443786.1"/>
    <property type="molecule type" value="Genomic_DNA"/>
</dbReference>
<dbReference type="SMART" id="SM00369">
    <property type="entry name" value="LRR_TYP"/>
    <property type="match status" value="8"/>
</dbReference>
<reference evidence="4" key="1">
    <citation type="submission" date="2022-08" db="EMBL/GenBank/DDBJ databases">
        <title>Novel sulphate-reducing endosymbionts in the free-living metamonad Anaeramoeba.</title>
        <authorList>
            <person name="Jerlstrom-Hultqvist J."/>
            <person name="Cepicka I."/>
            <person name="Gallot-Lavallee L."/>
            <person name="Salas-Leiva D."/>
            <person name="Curtis B.A."/>
            <person name="Zahonova K."/>
            <person name="Pipaliya S."/>
            <person name="Dacks J."/>
            <person name="Roger A.J."/>
        </authorList>
    </citation>
    <scope>NUCLEOTIDE SEQUENCE</scope>
    <source>
        <strain evidence="4">Busselton2</strain>
    </source>
</reference>
<dbReference type="Gene3D" id="3.80.10.10">
    <property type="entry name" value="Ribonuclease Inhibitor"/>
    <property type="match status" value="2"/>
</dbReference>
<proteinExistence type="predicted"/>
<accession>A0AAV7ZSE9</accession>
<evidence type="ECO:0000256" key="1">
    <source>
        <dbReference type="ARBA" id="ARBA00022614"/>
    </source>
</evidence>
<dbReference type="InterPro" id="IPR050216">
    <property type="entry name" value="LRR_domain-containing"/>
</dbReference>
<evidence type="ECO:0000313" key="5">
    <source>
        <dbReference type="Proteomes" id="UP001146793"/>
    </source>
</evidence>
<evidence type="ECO:0000313" key="4">
    <source>
        <dbReference type="EMBL" id="KAJ3443786.1"/>
    </source>
</evidence>
<keyword evidence="1" id="KW-0433">Leucine-rich repeat</keyword>
<evidence type="ECO:0000256" key="2">
    <source>
        <dbReference type="ARBA" id="ARBA00022737"/>
    </source>
</evidence>
<dbReference type="InterPro" id="IPR032675">
    <property type="entry name" value="LRR_dom_sf"/>
</dbReference>
<protein>
    <submittedName>
        <fullName evidence="4">S-cell enriched with leucine-rich repeat-containing protein slra-related</fullName>
    </submittedName>
</protein>
<dbReference type="Pfam" id="PF12937">
    <property type="entry name" value="F-box-like"/>
    <property type="match status" value="1"/>
</dbReference>
<evidence type="ECO:0000259" key="3">
    <source>
        <dbReference type="PROSITE" id="PS50181"/>
    </source>
</evidence>
<dbReference type="InterPro" id="IPR036047">
    <property type="entry name" value="F-box-like_dom_sf"/>
</dbReference>
<feature type="domain" description="F-box" evidence="3">
    <location>
        <begin position="10"/>
        <end position="56"/>
    </location>
</feature>
<dbReference type="PROSITE" id="PS51450">
    <property type="entry name" value="LRR"/>
    <property type="match status" value="3"/>
</dbReference>
<dbReference type="SMART" id="SM00256">
    <property type="entry name" value="FBOX"/>
    <property type="match status" value="1"/>
</dbReference>
<sequence length="473" mass="54253">MIQPETSNDFCFFHNLPEEIVLYIFQYLKPKELVQASLACKGFHYYAFDPYLWNEVAIKIYQIIDKSPHNLYKKIPTLKGLRYKQCMTQHCERFINSIAKYFPELYRFEMNNCTESTSGHFSRGVKIESRLLKGIGEFASLRKLTLSSLKFQTIPLYLNKLTKLTHLSLAANRITELPPKESMNNLKSLTSVNLSLNNLNVFPTVLSVLPELRILNLSWNSIKKIPDQITDFTSLLSLNMEHNRLSQITNKLNQTQIRELYFSCSYFVDGLPEGVTSCDRLTSLDISHTSLKKYPIDIQKLKSLNTLNLAVNHLGDLGESLWTMKQLQKLDIRLNNLDRLPLDIGNLSKLQELIAFGNNFETIPYTISKIPLVTLKLQGCGICWLPEEFGSGVIADTLWYLDLSENKLTNLPDSFGKLKKLSILNLSSNTFTDSEIPEPLFQLKTIKLTAKKCFISISSIKLFKKYTNSIVKY</sequence>
<dbReference type="InterPro" id="IPR001611">
    <property type="entry name" value="Leu-rich_rpt"/>
</dbReference>
<dbReference type="PANTHER" id="PTHR48051:SF46">
    <property type="entry name" value="LEUCINE RICH REPEAT-CONTAINING DOMAIN PROTEIN"/>
    <property type="match status" value="1"/>
</dbReference>
<dbReference type="GO" id="GO:0005737">
    <property type="term" value="C:cytoplasm"/>
    <property type="evidence" value="ECO:0007669"/>
    <property type="project" value="TreeGrafter"/>
</dbReference>
<dbReference type="SUPFAM" id="SSF52058">
    <property type="entry name" value="L domain-like"/>
    <property type="match status" value="2"/>
</dbReference>
<organism evidence="4 5">
    <name type="scientific">Anaeramoeba flamelloides</name>
    <dbReference type="NCBI Taxonomy" id="1746091"/>
    <lineage>
        <taxon>Eukaryota</taxon>
        <taxon>Metamonada</taxon>
        <taxon>Anaeramoebidae</taxon>
        <taxon>Anaeramoeba</taxon>
    </lineage>
</organism>
<comment type="caution">
    <text evidence="4">The sequence shown here is derived from an EMBL/GenBank/DDBJ whole genome shotgun (WGS) entry which is preliminary data.</text>
</comment>
<dbReference type="PANTHER" id="PTHR48051">
    <property type="match status" value="1"/>
</dbReference>
<dbReference type="InterPro" id="IPR001810">
    <property type="entry name" value="F-box_dom"/>
</dbReference>
<gene>
    <name evidence="4" type="ORF">M0812_09630</name>
</gene>
<keyword evidence="2" id="KW-0677">Repeat</keyword>
<dbReference type="PROSITE" id="PS50181">
    <property type="entry name" value="FBOX"/>
    <property type="match status" value="1"/>
</dbReference>
<name>A0AAV7ZSE9_9EUKA</name>
<dbReference type="Proteomes" id="UP001146793">
    <property type="component" value="Unassembled WGS sequence"/>
</dbReference>